<feature type="transmembrane region" description="Helical" evidence="6">
    <location>
        <begin position="116"/>
        <end position="138"/>
    </location>
</feature>
<accession>A0A7S1TNM4</accession>
<dbReference type="GO" id="GO:0046943">
    <property type="term" value="F:carboxylic acid transmembrane transporter activity"/>
    <property type="evidence" value="ECO:0007669"/>
    <property type="project" value="TreeGrafter"/>
</dbReference>
<evidence type="ECO:0000256" key="1">
    <source>
        <dbReference type="ARBA" id="ARBA00004141"/>
    </source>
</evidence>
<organism evidence="8">
    <name type="scientific">Phaeomonas parva</name>
    <dbReference type="NCBI Taxonomy" id="124430"/>
    <lineage>
        <taxon>Eukaryota</taxon>
        <taxon>Sar</taxon>
        <taxon>Stramenopiles</taxon>
        <taxon>Ochrophyta</taxon>
        <taxon>Pinguiophyceae</taxon>
        <taxon>Pinguiochrysidales</taxon>
        <taxon>Pinguiochrysidaceae</taxon>
        <taxon>Phaeomonas</taxon>
    </lineage>
</organism>
<feature type="transmembrane region" description="Helical" evidence="6">
    <location>
        <begin position="345"/>
        <end position="366"/>
    </location>
</feature>
<dbReference type="SUPFAM" id="SSF103473">
    <property type="entry name" value="MFS general substrate transporter"/>
    <property type="match status" value="1"/>
</dbReference>
<keyword evidence="4 6" id="KW-0472">Membrane</keyword>
<comment type="subcellular location">
    <subcellularLocation>
        <location evidence="1">Membrane</location>
        <topology evidence="1">Multi-pass membrane protein</topology>
    </subcellularLocation>
</comment>
<keyword evidence="2 6" id="KW-0812">Transmembrane</keyword>
<name>A0A7S1TNM4_9STRA</name>
<dbReference type="PANTHER" id="PTHR23508:SF10">
    <property type="entry name" value="CARBOXYLIC ACID TRANSPORTER PROTEIN HOMOLOG"/>
    <property type="match status" value="1"/>
</dbReference>
<evidence type="ECO:0000256" key="5">
    <source>
        <dbReference type="SAM" id="MobiDB-lite"/>
    </source>
</evidence>
<feature type="region of interest" description="Disordered" evidence="5">
    <location>
        <begin position="1"/>
        <end position="25"/>
    </location>
</feature>
<sequence>MGTEGDHGGAAGSVTDDDASASQQVGLLRGEDVRRKCCGAKLETTHALVVTCVSGIGLLTDLFDFNVINIAKLLLQELYGDMTAYQEGMLTGAALIGAVIGQFCFGYVADIIGRRTTFLASALLTLIGALGSACSFPITEDKGSIYTMLIIWRFVMGVGIGGEYPLSAANTAEGVDHKSSGQSLAAVYSMQGVGKMLAPLMFVILLGCGASYELAWRLGFGAGAVLSGIGLVLRSKELKETEDFEEVQARRMQQRLANPEASEDGPGKLSSAWLIPLAGTAVSWFLYDVVDYGLGLYSGDILGADDDPFDAAAAVLAVNAIALPAFFLGIYLVRDDVLGRRDSQVVGFTGMMVIFVILVITEGSVWKETGSGAGRELKFPHGFSYWVFLMLYTTQLVFDASGPGMSTYVIPGEIFPTRMRGTCHGISAASGKIGAVVGSFGFPAMRELTGLGSVMLLNAVVTGVAMFLTFLLTPAYTSTEVGLLKEVARDGGDEAAVVLLYKGPMIREDLRRDGQDAGPATTTSSWMKDCSRRLFMYASPMRVAQAPAEDYVTNVIANELRDSRL</sequence>
<feature type="domain" description="Major facilitator superfamily (MFS) profile" evidence="7">
    <location>
        <begin position="50"/>
        <end position="477"/>
    </location>
</feature>
<evidence type="ECO:0000313" key="8">
    <source>
        <dbReference type="EMBL" id="CAD9242320.1"/>
    </source>
</evidence>
<dbReference type="InterPro" id="IPR020846">
    <property type="entry name" value="MFS_dom"/>
</dbReference>
<dbReference type="PROSITE" id="PS50850">
    <property type="entry name" value="MFS"/>
    <property type="match status" value="1"/>
</dbReference>
<feature type="transmembrane region" description="Helical" evidence="6">
    <location>
        <begin position="311"/>
        <end position="333"/>
    </location>
</feature>
<feature type="transmembrane region" description="Helical" evidence="6">
    <location>
        <begin position="269"/>
        <end position="287"/>
    </location>
</feature>
<dbReference type="InterPro" id="IPR036259">
    <property type="entry name" value="MFS_trans_sf"/>
</dbReference>
<proteinExistence type="predicted"/>
<feature type="transmembrane region" description="Helical" evidence="6">
    <location>
        <begin position="144"/>
        <end position="164"/>
    </location>
</feature>
<feature type="transmembrane region" description="Helical" evidence="6">
    <location>
        <begin position="386"/>
        <end position="410"/>
    </location>
</feature>
<feature type="transmembrane region" description="Helical" evidence="6">
    <location>
        <begin position="88"/>
        <end position="109"/>
    </location>
</feature>
<reference evidence="8" key="1">
    <citation type="submission" date="2021-01" db="EMBL/GenBank/DDBJ databases">
        <authorList>
            <person name="Corre E."/>
            <person name="Pelletier E."/>
            <person name="Niang G."/>
            <person name="Scheremetjew M."/>
            <person name="Finn R."/>
            <person name="Kale V."/>
            <person name="Holt S."/>
            <person name="Cochrane G."/>
            <person name="Meng A."/>
            <person name="Brown T."/>
            <person name="Cohen L."/>
        </authorList>
    </citation>
    <scope>NUCLEOTIDE SEQUENCE</scope>
    <source>
        <strain evidence="8">CCMP2877</strain>
    </source>
</reference>
<evidence type="ECO:0000256" key="6">
    <source>
        <dbReference type="SAM" id="Phobius"/>
    </source>
</evidence>
<dbReference type="GO" id="GO:0005886">
    <property type="term" value="C:plasma membrane"/>
    <property type="evidence" value="ECO:0007669"/>
    <property type="project" value="TreeGrafter"/>
</dbReference>
<protein>
    <recommendedName>
        <fullName evidence="7">Major facilitator superfamily (MFS) profile domain-containing protein</fullName>
    </recommendedName>
</protein>
<evidence type="ECO:0000256" key="4">
    <source>
        <dbReference type="ARBA" id="ARBA00023136"/>
    </source>
</evidence>
<dbReference type="PANTHER" id="PTHR23508">
    <property type="entry name" value="CARBOXYLIC ACID TRANSPORTER PROTEIN HOMOLOG"/>
    <property type="match status" value="1"/>
</dbReference>
<feature type="transmembrane region" description="Helical" evidence="6">
    <location>
        <begin position="455"/>
        <end position="476"/>
    </location>
</feature>
<dbReference type="InterPro" id="IPR011701">
    <property type="entry name" value="MFS"/>
</dbReference>
<dbReference type="AlphaFoldDB" id="A0A7S1TNM4"/>
<keyword evidence="3 6" id="KW-1133">Transmembrane helix</keyword>
<evidence type="ECO:0000259" key="7">
    <source>
        <dbReference type="PROSITE" id="PS50850"/>
    </source>
</evidence>
<feature type="transmembrane region" description="Helical" evidence="6">
    <location>
        <begin position="185"/>
        <end position="208"/>
    </location>
</feature>
<feature type="transmembrane region" description="Helical" evidence="6">
    <location>
        <begin position="214"/>
        <end position="233"/>
    </location>
</feature>
<gene>
    <name evidence="8" type="ORF">PPAR1163_LOCUS662</name>
</gene>
<evidence type="ECO:0000256" key="2">
    <source>
        <dbReference type="ARBA" id="ARBA00022692"/>
    </source>
</evidence>
<evidence type="ECO:0000256" key="3">
    <source>
        <dbReference type="ARBA" id="ARBA00022989"/>
    </source>
</evidence>
<dbReference type="Gene3D" id="1.20.1250.20">
    <property type="entry name" value="MFS general substrate transporter like domains"/>
    <property type="match status" value="1"/>
</dbReference>
<dbReference type="Pfam" id="PF07690">
    <property type="entry name" value="MFS_1"/>
    <property type="match status" value="1"/>
</dbReference>
<dbReference type="EMBL" id="HBGJ01000911">
    <property type="protein sequence ID" value="CAD9242320.1"/>
    <property type="molecule type" value="Transcribed_RNA"/>
</dbReference>